<dbReference type="Proteomes" id="UP000427769">
    <property type="component" value="Chromosome"/>
</dbReference>
<protein>
    <recommendedName>
        <fullName evidence="4">Branched-chain amino acid ABC transporter</fullName>
    </recommendedName>
</protein>
<keyword evidence="1" id="KW-1133">Transmembrane helix</keyword>
<dbReference type="KEGG" id="dwd:DSCW_39360"/>
<feature type="transmembrane region" description="Helical" evidence="1">
    <location>
        <begin position="86"/>
        <end position="104"/>
    </location>
</feature>
<dbReference type="RefSeq" id="WP_155305341.1">
    <property type="nucleotide sequence ID" value="NZ_AP021875.1"/>
</dbReference>
<feature type="transmembrane region" description="Helical" evidence="1">
    <location>
        <begin position="45"/>
        <end position="66"/>
    </location>
</feature>
<dbReference type="OrthoDB" id="7359303at2"/>
<keyword evidence="3" id="KW-1185">Reference proteome</keyword>
<dbReference type="EMBL" id="AP021875">
    <property type="protein sequence ID" value="BBO76519.1"/>
    <property type="molecule type" value="Genomic_DNA"/>
</dbReference>
<keyword evidence="1" id="KW-0472">Membrane</keyword>
<keyword evidence="1" id="KW-0812">Transmembrane</keyword>
<proteinExistence type="predicted"/>
<feature type="transmembrane region" description="Helical" evidence="1">
    <location>
        <begin position="12"/>
        <end position="33"/>
    </location>
</feature>
<gene>
    <name evidence="2" type="ORF">DSCW_39360</name>
</gene>
<accession>A0A5K7Z8N6</accession>
<evidence type="ECO:0000313" key="3">
    <source>
        <dbReference type="Proteomes" id="UP000427769"/>
    </source>
</evidence>
<evidence type="ECO:0000313" key="2">
    <source>
        <dbReference type="EMBL" id="BBO76519.1"/>
    </source>
</evidence>
<sequence>MSPLSTIDPFVALAIAGAALVTYGLRLGGLLLAEHLPKSGGFGRFLAALPGTILLSLVAPGIVSAGPLGGLAALSTALCVWKTRNVFFGAIMGMGIVAAGRWWAGY</sequence>
<dbReference type="AlphaFoldDB" id="A0A5K7Z8N6"/>
<evidence type="ECO:0000256" key="1">
    <source>
        <dbReference type="SAM" id="Phobius"/>
    </source>
</evidence>
<reference evidence="2 3" key="1">
    <citation type="submission" date="2019-11" db="EMBL/GenBank/DDBJ databases">
        <title>Comparative genomics of hydrocarbon-degrading Desulfosarcina strains.</title>
        <authorList>
            <person name="Watanabe M."/>
            <person name="Kojima H."/>
            <person name="Fukui M."/>
        </authorList>
    </citation>
    <scope>NUCLEOTIDE SEQUENCE [LARGE SCALE GENOMIC DNA]</scope>
    <source>
        <strain evidence="2 3">PP31</strain>
    </source>
</reference>
<dbReference type="InterPro" id="IPR008407">
    <property type="entry name" value="Brnchd-chn_aa_trnsp_AzlD"/>
</dbReference>
<evidence type="ECO:0008006" key="4">
    <source>
        <dbReference type="Google" id="ProtNLM"/>
    </source>
</evidence>
<name>A0A5K7Z8N6_9BACT</name>
<organism evidence="2 3">
    <name type="scientific">Desulfosarcina widdelii</name>
    <dbReference type="NCBI Taxonomy" id="947919"/>
    <lineage>
        <taxon>Bacteria</taxon>
        <taxon>Pseudomonadati</taxon>
        <taxon>Thermodesulfobacteriota</taxon>
        <taxon>Desulfobacteria</taxon>
        <taxon>Desulfobacterales</taxon>
        <taxon>Desulfosarcinaceae</taxon>
        <taxon>Desulfosarcina</taxon>
    </lineage>
</organism>
<dbReference type="Pfam" id="PF05437">
    <property type="entry name" value="AzlD"/>
    <property type="match status" value="1"/>
</dbReference>